<reference evidence="1 2" key="1">
    <citation type="submission" date="2019-07" db="EMBL/GenBank/DDBJ databases">
        <authorList>
            <person name="Hibberd C M."/>
            <person name="Gehrig L. J."/>
            <person name="Chang H.-W."/>
            <person name="Venkatesh S."/>
        </authorList>
    </citation>
    <scope>NUCLEOTIDE SEQUENCE [LARGE SCALE GENOMIC DNA]</scope>
    <source>
        <strain evidence="1">Streptococcus_constellatus_SS_Bg39</strain>
    </source>
</reference>
<protein>
    <recommendedName>
        <fullName evidence="3">Phage protein</fullName>
    </recommendedName>
</protein>
<dbReference type="EMBL" id="CABHMZ010000022">
    <property type="protein sequence ID" value="VUX05104.1"/>
    <property type="molecule type" value="Genomic_DNA"/>
</dbReference>
<dbReference type="OrthoDB" id="2068092at2"/>
<evidence type="ECO:0008006" key="3">
    <source>
        <dbReference type="Google" id="ProtNLM"/>
    </source>
</evidence>
<proteinExistence type="predicted"/>
<dbReference type="Proteomes" id="UP000385544">
    <property type="component" value="Unassembled WGS sequence"/>
</dbReference>
<accession>A0A564TDE8</accession>
<gene>
    <name evidence="1" type="ORF">SCSS39_01458</name>
</gene>
<name>A0A564TDE8_STRCV</name>
<organism evidence="1 2">
    <name type="scientific">Streptococcus constellatus</name>
    <dbReference type="NCBI Taxonomy" id="76860"/>
    <lineage>
        <taxon>Bacteria</taxon>
        <taxon>Bacillati</taxon>
        <taxon>Bacillota</taxon>
        <taxon>Bacilli</taxon>
        <taxon>Lactobacillales</taxon>
        <taxon>Streptococcaceae</taxon>
        <taxon>Streptococcus</taxon>
        <taxon>Streptococcus anginosus group</taxon>
    </lineage>
</organism>
<evidence type="ECO:0000313" key="1">
    <source>
        <dbReference type="EMBL" id="VUX05104.1"/>
    </source>
</evidence>
<evidence type="ECO:0000313" key="2">
    <source>
        <dbReference type="Proteomes" id="UP000385544"/>
    </source>
</evidence>
<dbReference type="RefSeq" id="WP_070811637.1">
    <property type="nucleotide sequence ID" value="NZ_CABHMZ010000022.1"/>
</dbReference>
<dbReference type="AlphaFoldDB" id="A0A564TDE8"/>
<sequence length="94" mass="10401">MSKSIKGTTTSGFSFEISEERLSNYELVEAIAEVDTNPLVLPKLLKLLLGDQADALKEHVRDENGLVPMDKMGEAIKEIFEAQNKVKKLPSSPK</sequence>